<dbReference type="InterPro" id="IPR006143">
    <property type="entry name" value="RND_pump_MFP"/>
</dbReference>
<keyword evidence="2" id="KW-0175">Coiled coil</keyword>
<keyword evidence="3" id="KW-1133">Transmembrane helix</keyword>
<feature type="domain" description="Multidrug resistance protein MdtA-like alpha-helical hairpin" evidence="4">
    <location>
        <begin position="106"/>
        <end position="171"/>
    </location>
</feature>
<organism evidence="6 7">
    <name type="scientific">Clostridium aminobutyricum</name>
    <dbReference type="NCBI Taxonomy" id="33953"/>
    <lineage>
        <taxon>Bacteria</taxon>
        <taxon>Bacillati</taxon>
        <taxon>Bacillota</taxon>
        <taxon>Clostridia</taxon>
        <taxon>Eubacteriales</taxon>
        <taxon>Clostridiaceae</taxon>
        <taxon>Clostridium</taxon>
    </lineage>
</organism>
<keyword evidence="7" id="KW-1185">Reference proteome</keyword>
<dbReference type="Pfam" id="PF25876">
    <property type="entry name" value="HH_MFP_RND"/>
    <property type="match status" value="1"/>
</dbReference>
<dbReference type="Gene3D" id="2.40.30.170">
    <property type="match status" value="1"/>
</dbReference>
<dbReference type="NCBIfam" id="TIGR01730">
    <property type="entry name" value="RND_mfp"/>
    <property type="match status" value="1"/>
</dbReference>
<dbReference type="InterPro" id="IPR058627">
    <property type="entry name" value="MdtA-like_C"/>
</dbReference>
<gene>
    <name evidence="6" type="ORF">JYB65_10730</name>
</gene>
<name>A0A939D9E9_CLOAM</name>
<dbReference type="Pfam" id="PF25967">
    <property type="entry name" value="RND-MFP_C"/>
    <property type="match status" value="1"/>
</dbReference>
<evidence type="ECO:0000256" key="1">
    <source>
        <dbReference type="ARBA" id="ARBA00009477"/>
    </source>
</evidence>
<dbReference type="EMBL" id="JAFJZZ010000004">
    <property type="protein sequence ID" value="MBN7773839.1"/>
    <property type="molecule type" value="Genomic_DNA"/>
</dbReference>
<comment type="caution">
    <text evidence="6">The sequence shown here is derived from an EMBL/GenBank/DDBJ whole genome shotgun (WGS) entry which is preliminary data.</text>
</comment>
<dbReference type="Gene3D" id="1.10.287.470">
    <property type="entry name" value="Helix hairpin bin"/>
    <property type="match status" value="1"/>
</dbReference>
<dbReference type="Gene3D" id="2.40.420.20">
    <property type="match status" value="1"/>
</dbReference>
<dbReference type="Gene3D" id="2.40.50.100">
    <property type="match status" value="1"/>
</dbReference>
<evidence type="ECO:0000313" key="7">
    <source>
        <dbReference type="Proteomes" id="UP000664545"/>
    </source>
</evidence>
<feature type="coiled-coil region" evidence="2">
    <location>
        <begin position="144"/>
        <end position="171"/>
    </location>
</feature>
<feature type="transmembrane region" description="Helical" evidence="3">
    <location>
        <begin position="12"/>
        <end position="33"/>
    </location>
</feature>
<comment type="similarity">
    <text evidence="1">Belongs to the membrane fusion protein (MFP) (TC 8.A.1) family.</text>
</comment>
<feature type="domain" description="Multidrug resistance protein MdtA-like C-terminal permuted SH3" evidence="5">
    <location>
        <begin position="292"/>
        <end position="346"/>
    </location>
</feature>
<dbReference type="RefSeq" id="WP_206582672.1">
    <property type="nucleotide sequence ID" value="NZ_JAFJZZ010000004.1"/>
</dbReference>
<reference evidence="6" key="1">
    <citation type="submission" date="2021-02" db="EMBL/GenBank/DDBJ databases">
        <title>Abyssanaerobacter marinus gen.nov., sp., nov, anaerobic bacterium isolated from the Onnuri vent field of Indian Ocean and suggestion of Mogibacteriaceae fam. nov., and proposal of reclassification of ambiguous this family's genus member.</title>
        <authorList>
            <person name="Kim Y.J."/>
            <person name="Yang J.-A."/>
        </authorList>
    </citation>
    <scope>NUCLEOTIDE SEQUENCE</scope>
    <source>
        <strain evidence="6">DSM 2634</strain>
    </source>
</reference>
<evidence type="ECO:0000256" key="2">
    <source>
        <dbReference type="SAM" id="Coils"/>
    </source>
</evidence>
<accession>A0A939D9E9</accession>
<evidence type="ECO:0000259" key="5">
    <source>
        <dbReference type="Pfam" id="PF25967"/>
    </source>
</evidence>
<proteinExistence type="inferred from homology"/>
<keyword evidence="3" id="KW-0472">Membrane</keyword>
<evidence type="ECO:0000259" key="4">
    <source>
        <dbReference type="Pfam" id="PF25876"/>
    </source>
</evidence>
<dbReference type="PANTHER" id="PTHR30469:SF33">
    <property type="entry name" value="SLR1207 PROTEIN"/>
    <property type="match status" value="1"/>
</dbReference>
<dbReference type="AlphaFoldDB" id="A0A939D9E9"/>
<keyword evidence="3" id="KW-0812">Transmembrane</keyword>
<dbReference type="SUPFAM" id="SSF111369">
    <property type="entry name" value="HlyD-like secretion proteins"/>
    <property type="match status" value="1"/>
</dbReference>
<evidence type="ECO:0000313" key="6">
    <source>
        <dbReference type="EMBL" id="MBN7773839.1"/>
    </source>
</evidence>
<dbReference type="GO" id="GO:1990281">
    <property type="term" value="C:efflux pump complex"/>
    <property type="evidence" value="ECO:0007669"/>
    <property type="project" value="TreeGrafter"/>
</dbReference>
<protein>
    <submittedName>
        <fullName evidence="6">Efflux RND transporter periplasmic adaptor subunit</fullName>
    </submittedName>
</protein>
<dbReference type="InterPro" id="IPR058624">
    <property type="entry name" value="MdtA-like_HH"/>
</dbReference>
<dbReference type="Proteomes" id="UP000664545">
    <property type="component" value="Unassembled WGS sequence"/>
</dbReference>
<dbReference type="GO" id="GO:0015562">
    <property type="term" value="F:efflux transmembrane transporter activity"/>
    <property type="evidence" value="ECO:0007669"/>
    <property type="project" value="InterPro"/>
</dbReference>
<sequence length="364" mass="39093">MKKLLNLSKKGKIMIVIAGVVVVAGIIIVKSMIGGGASVDMTEATAVKQDLEKYYSFSGNIESSEVQNVVSTTNQPVKKFYAKEGDKVRAGALLYEVDSNTIQSTLTTASTSLSNAKTTYSSSKVDYERKKELYDMGGISLVELETAQDALSTAQNRVTEAQASYAQAQKQYADTKCYAEVSGEVSKIYVGENDSVMQGTSILDIVNYDDLEVNIKVDEYDLSAISEGMDAEVYFEATGKTVIGTISEIARGASVENGVSYFETTVTLPKDTYLRVGISAEVKVAAQSVKGAITVPMKAVQYDGSNAYVQQYDEKGKLQKVSVTIGINNGADIEIKNGLKEGDTVVYINTSDSSNATSFMGEAQ</sequence>
<evidence type="ECO:0000256" key="3">
    <source>
        <dbReference type="SAM" id="Phobius"/>
    </source>
</evidence>
<dbReference type="PANTHER" id="PTHR30469">
    <property type="entry name" value="MULTIDRUG RESISTANCE PROTEIN MDTA"/>
    <property type="match status" value="1"/>
</dbReference>